<reference evidence="1" key="1">
    <citation type="journal article" date="2015" name="Nature">
        <title>Complex archaea that bridge the gap between prokaryotes and eukaryotes.</title>
        <authorList>
            <person name="Spang A."/>
            <person name="Saw J.H."/>
            <person name="Jorgensen S.L."/>
            <person name="Zaremba-Niedzwiedzka K."/>
            <person name="Martijn J."/>
            <person name="Lind A.E."/>
            <person name="van Eijk R."/>
            <person name="Schleper C."/>
            <person name="Guy L."/>
            <person name="Ettema T.J."/>
        </authorList>
    </citation>
    <scope>NUCLEOTIDE SEQUENCE</scope>
</reference>
<dbReference type="GO" id="GO:0006888">
    <property type="term" value="P:endoplasmic reticulum to Golgi vesicle-mediated transport"/>
    <property type="evidence" value="ECO:0007669"/>
    <property type="project" value="InterPro"/>
</dbReference>
<dbReference type="SUPFAM" id="SSF82919">
    <property type="entry name" value="Zn-finger domain of Sec23/24"/>
    <property type="match status" value="1"/>
</dbReference>
<gene>
    <name evidence="1" type="ORF">LCGC14_1443740</name>
</gene>
<protein>
    <submittedName>
        <fullName evidence="1">Uncharacterized protein</fullName>
    </submittedName>
</protein>
<evidence type="ECO:0000313" key="1">
    <source>
        <dbReference type="EMBL" id="KKM70141.1"/>
    </source>
</evidence>
<dbReference type="EMBL" id="LAZR01009871">
    <property type="protein sequence ID" value="KKM70141.1"/>
    <property type="molecule type" value="Genomic_DNA"/>
</dbReference>
<comment type="caution">
    <text evidence="1">The sequence shown here is derived from an EMBL/GenBank/DDBJ whole genome shotgun (WGS) entry which is preliminary data.</text>
</comment>
<organism evidence="1">
    <name type="scientific">marine sediment metagenome</name>
    <dbReference type="NCBI Taxonomy" id="412755"/>
    <lineage>
        <taxon>unclassified sequences</taxon>
        <taxon>metagenomes</taxon>
        <taxon>ecological metagenomes</taxon>
    </lineage>
</organism>
<name>A0A0F9K642_9ZZZZ</name>
<dbReference type="GO" id="GO:0030127">
    <property type="term" value="C:COPII vesicle coat"/>
    <property type="evidence" value="ECO:0007669"/>
    <property type="project" value="InterPro"/>
</dbReference>
<proteinExistence type="predicted"/>
<dbReference type="InterPro" id="IPR036174">
    <property type="entry name" value="Znf_Sec23_Sec24_sf"/>
</dbReference>
<sequence>MKYLFDILEKFKIPCVDCGAVLQPYYTPQNKEENLFYCNVCKGDDGKSVEYYTQTAALAALLLSMTITDEMTKT</sequence>
<accession>A0A0F9K642</accession>
<dbReference type="GO" id="GO:0006886">
    <property type="term" value="P:intracellular protein transport"/>
    <property type="evidence" value="ECO:0007669"/>
    <property type="project" value="InterPro"/>
</dbReference>
<dbReference type="AlphaFoldDB" id="A0A0F9K642"/>
<dbReference type="GO" id="GO:0008270">
    <property type="term" value="F:zinc ion binding"/>
    <property type="evidence" value="ECO:0007669"/>
    <property type="project" value="InterPro"/>
</dbReference>